<dbReference type="GeneTree" id="ENSGT00940000161266"/>
<dbReference type="RefSeq" id="XP_018596770.1">
    <property type="nucleotide sequence ID" value="XM_018741254.2"/>
</dbReference>
<accession>A0A8C9R742</accession>
<dbReference type="GO" id="GO:0008270">
    <property type="term" value="F:zinc ion binding"/>
    <property type="evidence" value="ECO:0007669"/>
    <property type="project" value="UniProtKB-KW"/>
</dbReference>
<keyword evidence="6" id="KW-0805">Transcription regulation</keyword>
<evidence type="ECO:0000259" key="13">
    <source>
        <dbReference type="PROSITE" id="PS50157"/>
    </source>
</evidence>
<evidence type="ECO:0000256" key="11">
    <source>
        <dbReference type="SAM" id="MobiDB-lite"/>
    </source>
</evidence>
<dbReference type="RefSeq" id="XP_018596771.1">
    <property type="nucleotide sequence ID" value="XM_018741255.2"/>
</dbReference>
<dbReference type="InterPro" id="IPR036236">
    <property type="entry name" value="Znf_C2H2_sf"/>
</dbReference>
<dbReference type="Gene3D" id="3.30.160.60">
    <property type="entry name" value="Classic Zinc Finger"/>
    <property type="match status" value="8"/>
</dbReference>
<dbReference type="FunFam" id="3.30.160.60:FF:001498">
    <property type="entry name" value="Zinc finger protein 404"/>
    <property type="match status" value="1"/>
</dbReference>
<feature type="compositionally biased region" description="Polar residues" evidence="11">
    <location>
        <begin position="162"/>
        <end position="175"/>
    </location>
</feature>
<gene>
    <name evidence="14" type="primary">mynn</name>
</gene>
<dbReference type="Ensembl" id="ENSSFOT00015012635.2">
    <property type="protein sequence ID" value="ENSSFOP00015012478.1"/>
    <property type="gene ID" value="ENSSFOG00015008059.2"/>
</dbReference>
<evidence type="ECO:0000256" key="9">
    <source>
        <dbReference type="ARBA" id="ARBA00023242"/>
    </source>
</evidence>
<dbReference type="FunFam" id="3.30.160.60:FF:000325">
    <property type="entry name" value="ZFP90 zinc finger protein"/>
    <property type="match status" value="1"/>
</dbReference>
<feature type="region of interest" description="Disordered" evidence="11">
    <location>
        <begin position="130"/>
        <end position="298"/>
    </location>
</feature>
<dbReference type="PROSITE" id="PS50097">
    <property type="entry name" value="BTB"/>
    <property type="match status" value="1"/>
</dbReference>
<dbReference type="SUPFAM" id="SSF57667">
    <property type="entry name" value="beta-beta-alpha zinc fingers"/>
    <property type="match status" value="5"/>
</dbReference>
<dbReference type="FunFam" id="3.30.160.60:FF:000678">
    <property type="entry name" value="Myoneurin isoform X1"/>
    <property type="match status" value="1"/>
</dbReference>
<keyword evidence="4 10" id="KW-0863">Zinc-finger</keyword>
<dbReference type="FunFam" id="3.30.160.60:FF:000100">
    <property type="entry name" value="Zinc finger 45-like"/>
    <property type="match status" value="1"/>
</dbReference>
<keyword evidence="15" id="KW-1185">Reference proteome</keyword>
<dbReference type="Pfam" id="PF00096">
    <property type="entry name" value="zf-C2H2"/>
    <property type="match status" value="5"/>
</dbReference>
<keyword evidence="9" id="KW-0539">Nucleus</keyword>
<feature type="domain" description="C2H2-type" evidence="13">
    <location>
        <begin position="462"/>
        <end position="489"/>
    </location>
</feature>
<feature type="domain" description="C2H2-type" evidence="13">
    <location>
        <begin position="490"/>
        <end position="518"/>
    </location>
</feature>
<feature type="domain" description="C2H2-type" evidence="13">
    <location>
        <begin position="378"/>
        <end position="405"/>
    </location>
</feature>
<evidence type="ECO:0000256" key="8">
    <source>
        <dbReference type="ARBA" id="ARBA00023163"/>
    </source>
</evidence>
<evidence type="ECO:0000313" key="15">
    <source>
        <dbReference type="Proteomes" id="UP000694397"/>
    </source>
</evidence>
<dbReference type="Pfam" id="PF00651">
    <property type="entry name" value="BTB"/>
    <property type="match status" value="1"/>
</dbReference>
<evidence type="ECO:0000256" key="5">
    <source>
        <dbReference type="ARBA" id="ARBA00022833"/>
    </source>
</evidence>
<dbReference type="PROSITE" id="PS00028">
    <property type="entry name" value="ZINC_FINGER_C2H2_1"/>
    <property type="match status" value="8"/>
</dbReference>
<dbReference type="GO" id="GO:0003677">
    <property type="term" value="F:DNA binding"/>
    <property type="evidence" value="ECO:0007669"/>
    <property type="project" value="UniProtKB-KW"/>
</dbReference>
<organism evidence="14 15">
    <name type="scientific">Scleropages formosus</name>
    <name type="common">Asian bonytongue</name>
    <name type="synonym">Osteoglossum formosum</name>
    <dbReference type="NCBI Taxonomy" id="113540"/>
    <lineage>
        <taxon>Eukaryota</taxon>
        <taxon>Metazoa</taxon>
        <taxon>Chordata</taxon>
        <taxon>Craniata</taxon>
        <taxon>Vertebrata</taxon>
        <taxon>Euteleostomi</taxon>
        <taxon>Actinopterygii</taxon>
        <taxon>Neopterygii</taxon>
        <taxon>Teleostei</taxon>
        <taxon>Osteoglossocephala</taxon>
        <taxon>Osteoglossomorpha</taxon>
        <taxon>Osteoglossiformes</taxon>
        <taxon>Osteoglossidae</taxon>
        <taxon>Scleropages</taxon>
    </lineage>
</organism>
<dbReference type="GeneID" id="108927751"/>
<keyword evidence="8" id="KW-0804">Transcription</keyword>
<dbReference type="Proteomes" id="UP000694397">
    <property type="component" value="Chromosome 19"/>
</dbReference>
<dbReference type="Gene3D" id="3.30.710.10">
    <property type="entry name" value="Potassium Channel Kv1.1, Chain A"/>
    <property type="match status" value="1"/>
</dbReference>
<evidence type="ECO:0008006" key="16">
    <source>
        <dbReference type="Google" id="ProtNLM"/>
    </source>
</evidence>
<evidence type="ECO:0000256" key="7">
    <source>
        <dbReference type="ARBA" id="ARBA00023125"/>
    </source>
</evidence>
<evidence type="ECO:0000256" key="6">
    <source>
        <dbReference type="ARBA" id="ARBA00023015"/>
    </source>
</evidence>
<reference evidence="14" key="2">
    <citation type="submission" date="2025-08" db="UniProtKB">
        <authorList>
            <consortium name="Ensembl"/>
        </authorList>
    </citation>
    <scope>IDENTIFICATION</scope>
</reference>
<reference evidence="14 15" key="1">
    <citation type="submission" date="2019-04" db="EMBL/GenBank/DDBJ databases">
        <authorList>
            <consortium name="Wellcome Sanger Institute Data Sharing"/>
        </authorList>
    </citation>
    <scope>NUCLEOTIDE SEQUENCE [LARGE SCALE GENOMIC DNA]</scope>
</reference>
<dbReference type="AlphaFoldDB" id="A0A8C9R742"/>
<dbReference type="GO" id="GO:0000981">
    <property type="term" value="F:DNA-binding transcription factor activity, RNA polymerase II-specific"/>
    <property type="evidence" value="ECO:0007669"/>
    <property type="project" value="TreeGrafter"/>
</dbReference>
<name>A0A8C9R742_SCLFO</name>
<reference evidence="14" key="3">
    <citation type="submission" date="2025-09" db="UniProtKB">
        <authorList>
            <consortium name="Ensembl"/>
        </authorList>
    </citation>
    <scope>IDENTIFICATION</scope>
</reference>
<dbReference type="OrthoDB" id="427030at2759"/>
<dbReference type="FunFam" id="3.30.160.60:FF:000478">
    <property type="entry name" value="Zinc finger protein 133"/>
    <property type="match status" value="1"/>
</dbReference>
<sequence length="579" mass="64336">MPSPSHGERLLERLRKQRDGDFLCDCTVAIGEARFRAHRNVLAAFSRYFKLSCGAGDACTASLDPEFVNEAAFQKLLDFVYTGDLPLHSGNVSEIYKAAMFLEMAEVVSQCTLLQNNIKVEQLGTITAGDASEAEVTSGPNDSCILEPENSMETTEGDQHQKTTVAETQTPSTKTARPVGRRDRKAKARRDMSNNSPSKDTRQQRGGPRQKREADATDGPGVRAIEPMSVDNGSDLEDEQSLQKSAGKGRPRRSLRNSGRQKENCSSVAHASKLDGEQGDPSTPGGRRPKEKPVCSTCGKTFSESSSLRRHIRIHKGVKPYECQLCGRAFRQGNQLKTHVRTHTGEKPYQCTQCTKGFAQKCQLVFHCRMHHGEEKPYKCEVCGLQFATSSNFKIHTRKHSGEKPYECSSCGKHFAQASTLTYHMRRHTGEKPYVCDTCGKAFAVSSSLITHSRKHTGETPYMCLVCGKGFMSFGELNKHFTSHTGSKRVECEFCGNSYTDVKYLRKHIAKVHKDEQNQDPEHVSFPLNIPIDHQALIARMLPEAADPPVAPQAAPFPPVLEEPIVQQESQFIYLEPLD</sequence>
<feature type="domain" description="C2H2-type" evidence="13">
    <location>
        <begin position="434"/>
        <end position="461"/>
    </location>
</feature>
<evidence type="ECO:0000256" key="2">
    <source>
        <dbReference type="ARBA" id="ARBA00022723"/>
    </source>
</evidence>
<keyword evidence="2" id="KW-0479">Metal-binding</keyword>
<feature type="domain" description="BTB" evidence="12">
    <location>
        <begin position="24"/>
        <end position="89"/>
    </location>
</feature>
<dbReference type="KEGG" id="sfm:108927751"/>
<evidence type="ECO:0000256" key="1">
    <source>
        <dbReference type="ARBA" id="ARBA00004123"/>
    </source>
</evidence>
<dbReference type="CTD" id="55892"/>
<keyword evidence="5" id="KW-0862">Zinc</keyword>
<dbReference type="PROSITE" id="PS50157">
    <property type="entry name" value="ZINC_FINGER_C2H2_2"/>
    <property type="match status" value="8"/>
</dbReference>
<evidence type="ECO:0000256" key="3">
    <source>
        <dbReference type="ARBA" id="ARBA00022737"/>
    </source>
</evidence>
<dbReference type="FunFam" id="3.30.160.60:FF:000029">
    <property type="entry name" value="GLI family zinc finger 4"/>
    <property type="match status" value="1"/>
</dbReference>
<dbReference type="FunFam" id="3.30.160.60:FF:001774">
    <property type="entry name" value="Myoneurin"/>
    <property type="match status" value="1"/>
</dbReference>
<dbReference type="Pfam" id="PF13913">
    <property type="entry name" value="zf-C2HC_2"/>
    <property type="match status" value="1"/>
</dbReference>
<dbReference type="InterPro" id="IPR000210">
    <property type="entry name" value="BTB/POZ_dom"/>
</dbReference>
<feature type="domain" description="C2H2-type" evidence="13">
    <location>
        <begin position="406"/>
        <end position="433"/>
    </location>
</feature>
<evidence type="ECO:0000256" key="10">
    <source>
        <dbReference type="PROSITE-ProRule" id="PRU00042"/>
    </source>
</evidence>
<dbReference type="GO" id="GO:0005634">
    <property type="term" value="C:nucleus"/>
    <property type="evidence" value="ECO:0007669"/>
    <property type="project" value="UniProtKB-SubCell"/>
</dbReference>
<dbReference type="InterPro" id="IPR013087">
    <property type="entry name" value="Znf_C2H2_type"/>
</dbReference>
<feature type="domain" description="C2H2-type" evidence="13">
    <location>
        <begin position="293"/>
        <end position="320"/>
    </location>
</feature>
<evidence type="ECO:0000259" key="12">
    <source>
        <dbReference type="PROSITE" id="PS50097"/>
    </source>
</evidence>
<dbReference type="SMART" id="SM00225">
    <property type="entry name" value="BTB"/>
    <property type="match status" value="1"/>
</dbReference>
<evidence type="ECO:0000313" key="14">
    <source>
        <dbReference type="Ensembl" id="ENSSFOP00015012478.1"/>
    </source>
</evidence>
<evidence type="ECO:0000256" key="4">
    <source>
        <dbReference type="ARBA" id="ARBA00022771"/>
    </source>
</evidence>
<proteinExistence type="predicted"/>
<comment type="subcellular location">
    <subcellularLocation>
        <location evidence="1">Nucleus</location>
    </subcellularLocation>
</comment>
<keyword evidence="3" id="KW-0677">Repeat</keyword>
<dbReference type="InterPro" id="IPR011333">
    <property type="entry name" value="SKP1/BTB/POZ_sf"/>
</dbReference>
<dbReference type="PANTHER" id="PTHR24394:SF29">
    <property type="entry name" value="MYONEURIN"/>
    <property type="match status" value="1"/>
</dbReference>
<feature type="domain" description="C2H2-type" evidence="13">
    <location>
        <begin position="349"/>
        <end position="377"/>
    </location>
</feature>
<dbReference type="SMART" id="SM00355">
    <property type="entry name" value="ZnF_C2H2"/>
    <property type="match status" value="8"/>
</dbReference>
<keyword evidence="7" id="KW-0238">DNA-binding</keyword>
<feature type="domain" description="C2H2-type" evidence="13">
    <location>
        <begin position="321"/>
        <end position="348"/>
    </location>
</feature>
<protein>
    <recommendedName>
        <fullName evidence="16">Myoneurin-like</fullName>
    </recommendedName>
</protein>
<dbReference type="PANTHER" id="PTHR24394">
    <property type="entry name" value="ZINC FINGER PROTEIN"/>
    <property type="match status" value="1"/>
</dbReference>
<dbReference type="SUPFAM" id="SSF54695">
    <property type="entry name" value="POZ domain"/>
    <property type="match status" value="1"/>
</dbReference>